<accession>A0ABU8YKB7</accession>
<protein>
    <submittedName>
        <fullName evidence="1">Class I SAM-dependent methyltransferase</fullName>
        <ecNumber evidence="1">2.1.1.-</ecNumber>
    </submittedName>
</protein>
<dbReference type="GO" id="GO:0032259">
    <property type="term" value="P:methylation"/>
    <property type="evidence" value="ECO:0007669"/>
    <property type="project" value="UniProtKB-KW"/>
</dbReference>
<name>A0ABU8YKB7_9CYAN</name>
<dbReference type="SUPFAM" id="SSF53335">
    <property type="entry name" value="S-adenosyl-L-methionine-dependent methyltransferases"/>
    <property type="match status" value="1"/>
</dbReference>
<gene>
    <name evidence="1" type="ORF">WMG39_08000</name>
</gene>
<sequence length="385" mass="43680">MKCNLCRSDRVTELGDIGLKPASVTSEPDLCCLPAKIYYCQNCHHLQKAHSERELSFINSLYQNYETYKVSSGKEQLVFPKDSPPRARSYHAIEQCISLLPKSGNLLDIGTGNGAILKSASQLLEKWQLFAFDLGDKSKEEILAIPGVVDFFSETLENVPREKFNLIVLWHCLEHIPEPAQFLNLLRNYLTEEGFLLIQVPDIHRTPFDFAVIDHWSHFTNSALIKLCQETGYQIELDGYDWVHNCLTLLLKRDDGSIPKQSLPDSSFTPDGYFYWLKQTVEEFERATQNRKYAIFGTGISGIWVSSQLSNPPSCFIDEDSQRVGNNIGNIPIIKPQEIPPGMDIVMPFTHATGKNISQKMQQEYSTSQSSNFILSQPYLKGETD</sequence>
<dbReference type="RefSeq" id="WP_340541349.1">
    <property type="nucleotide sequence ID" value="NZ_JBBLXS010000074.1"/>
</dbReference>
<keyword evidence="2" id="KW-1185">Reference proteome</keyword>
<dbReference type="InterPro" id="IPR029063">
    <property type="entry name" value="SAM-dependent_MTases_sf"/>
</dbReference>
<evidence type="ECO:0000313" key="1">
    <source>
        <dbReference type="EMBL" id="MEK0184799.1"/>
    </source>
</evidence>
<dbReference type="GO" id="GO:0008168">
    <property type="term" value="F:methyltransferase activity"/>
    <property type="evidence" value="ECO:0007669"/>
    <property type="project" value="UniProtKB-KW"/>
</dbReference>
<organism evidence="1 2">
    <name type="scientific">Microcoleus anatoxicus PTRS2</name>
    <dbReference type="NCBI Taxonomy" id="2705321"/>
    <lineage>
        <taxon>Bacteria</taxon>
        <taxon>Bacillati</taxon>
        <taxon>Cyanobacteriota</taxon>
        <taxon>Cyanophyceae</taxon>
        <taxon>Oscillatoriophycideae</taxon>
        <taxon>Oscillatoriales</taxon>
        <taxon>Microcoleaceae</taxon>
        <taxon>Microcoleus</taxon>
        <taxon>Microcoleus anatoxicus</taxon>
    </lineage>
</organism>
<dbReference type="Gene3D" id="3.40.50.150">
    <property type="entry name" value="Vaccinia Virus protein VP39"/>
    <property type="match status" value="1"/>
</dbReference>
<keyword evidence="1" id="KW-0489">Methyltransferase</keyword>
<dbReference type="PANTHER" id="PTHR43861">
    <property type="entry name" value="TRANS-ACONITATE 2-METHYLTRANSFERASE-RELATED"/>
    <property type="match status" value="1"/>
</dbReference>
<dbReference type="EC" id="2.1.1.-" evidence="1"/>
<dbReference type="EMBL" id="JBBLXS010000074">
    <property type="protein sequence ID" value="MEK0184799.1"/>
    <property type="molecule type" value="Genomic_DNA"/>
</dbReference>
<reference evidence="1 2" key="1">
    <citation type="journal article" date="2020" name="Harmful Algae">
        <title>Molecular and morphological characterization of a novel dihydroanatoxin-a producing Microcoleus species (cyanobacteria) from the Russian River, California, USA.</title>
        <authorList>
            <person name="Conklin K.Y."/>
            <person name="Stancheva R."/>
            <person name="Otten T.G."/>
            <person name="Fadness R."/>
            <person name="Boyer G.L."/>
            <person name="Read B."/>
            <person name="Zhang X."/>
            <person name="Sheath R.G."/>
        </authorList>
    </citation>
    <scope>NUCLEOTIDE SEQUENCE [LARGE SCALE GENOMIC DNA]</scope>
    <source>
        <strain evidence="1 2">PTRS2</strain>
    </source>
</reference>
<dbReference type="Proteomes" id="UP001384579">
    <property type="component" value="Unassembled WGS sequence"/>
</dbReference>
<proteinExistence type="predicted"/>
<evidence type="ECO:0000313" key="2">
    <source>
        <dbReference type="Proteomes" id="UP001384579"/>
    </source>
</evidence>
<dbReference type="CDD" id="cd02440">
    <property type="entry name" value="AdoMet_MTases"/>
    <property type="match status" value="1"/>
</dbReference>
<comment type="caution">
    <text evidence="1">The sequence shown here is derived from an EMBL/GenBank/DDBJ whole genome shotgun (WGS) entry which is preliminary data.</text>
</comment>
<keyword evidence="1" id="KW-0808">Transferase</keyword>
<dbReference type="Pfam" id="PF13489">
    <property type="entry name" value="Methyltransf_23"/>
    <property type="match status" value="1"/>
</dbReference>